<dbReference type="SUPFAM" id="SSF52540">
    <property type="entry name" value="P-loop containing nucleoside triphosphate hydrolases"/>
    <property type="match status" value="1"/>
</dbReference>
<accession>A0A146KA59</accession>
<dbReference type="InterPro" id="IPR001806">
    <property type="entry name" value="Small_GTPase"/>
</dbReference>
<protein>
    <submittedName>
        <fullName evidence="1">Rab-like protein</fullName>
    </submittedName>
</protein>
<name>A0A146KA59_9EUKA</name>
<dbReference type="Gene3D" id="3.40.50.300">
    <property type="entry name" value="P-loop containing nucleotide triphosphate hydrolases"/>
    <property type="match status" value="1"/>
</dbReference>
<sequence length="286" mass="32497">LLFGKIHSGKTRFVIRDVNNTYTEEKLNLNSQWMYKTYVNRNQSAKIMYWDIPGNLLVTAAPIWFRECRIALVTIDLSQDSVQGAQDELQAQMSIILRNKQYMHSSVAVVIVGTKCDIEKIQAPFSDFCALGNYCFVPTSAKTGQNVSFTIQKSLILAQVLRPRFSPLNQIQIQLPLCNENTMKLGCYGSNEDLDSFKSCFFFQNGQFYQQIGDQLVQLCRGKTFHICSKLDQNEDLPSTKAVIVVNCEKYQGNDKSLSHIPVFAIHSNADIESVIKRAIKLICNW</sequence>
<gene>
    <name evidence="1" type="ORF">TPC1_13891</name>
</gene>
<dbReference type="Pfam" id="PF00071">
    <property type="entry name" value="Ras"/>
    <property type="match status" value="1"/>
</dbReference>
<proteinExistence type="predicted"/>
<dbReference type="InterPro" id="IPR027417">
    <property type="entry name" value="P-loop_NTPase"/>
</dbReference>
<dbReference type="EMBL" id="GDID01002883">
    <property type="protein sequence ID" value="JAP93723.1"/>
    <property type="molecule type" value="Transcribed_RNA"/>
</dbReference>
<organism evidence="1">
    <name type="scientific">Trepomonas sp. PC1</name>
    <dbReference type="NCBI Taxonomy" id="1076344"/>
    <lineage>
        <taxon>Eukaryota</taxon>
        <taxon>Metamonada</taxon>
        <taxon>Diplomonadida</taxon>
        <taxon>Hexamitidae</taxon>
        <taxon>Hexamitinae</taxon>
        <taxon>Trepomonas</taxon>
    </lineage>
</organism>
<dbReference type="AlphaFoldDB" id="A0A146KA59"/>
<reference evidence="1" key="1">
    <citation type="submission" date="2015-07" db="EMBL/GenBank/DDBJ databases">
        <title>Adaptation to a free-living lifestyle via gene acquisitions in the diplomonad Trepomonas sp. PC1.</title>
        <authorList>
            <person name="Xu F."/>
            <person name="Jerlstrom-Hultqvist J."/>
            <person name="Kolisko M."/>
            <person name="Simpson A.G.B."/>
            <person name="Roger A.J."/>
            <person name="Svard S.G."/>
            <person name="Andersson J.O."/>
        </authorList>
    </citation>
    <scope>NUCLEOTIDE SEQUENCE</scope>
    <source>
        <strain evidence="1">PC1</strain>
    </source>
</reference>
<evidence type="ECO:0000313" key="1">
    <source>
        <dbReference type="EMBL" id="JAP93723.1"/>
    </source>
</evidence>
<dbReference type="GO" id="GO:0005525">
    <property type="term" value="F:GTP binding"/>
    <property type="evidence" value="ECO:0007669"/>
    <property type="project" value="InterPro"/>
</dbReference>
<dbReference type="GO" id="GO:0003924">
    <property type="term" value="F:GTPase activity"/>
    <property type="evidence" value="ECO:0007669"/>
    <property type="project" value="InterPro"/>
</dbReference>
<feature type="non-terminal residue" evidence="1">
    <location>
        <position position="1"/>
    </location>
</feature>